<keyword evidence="3" id="KW-1185">Reference proteome</keyword>
<feature type="compositionally biased region" description="Basic and acidic residues" evidence="1">
    <location>
        <begin position="102"/>
        <end position="112"/>
    </location>
</feature>
<sequence length="112" mass="11528">MVTVGYPIPFGARLKVVMTESYRAAGKIGGAEGPETYNSGTDSSGRKCTAELNWCGTRRMAEGGAPNPSSAIPALPTMSEGRRFGSGPARLRLGAPAQVTTGRDDGAPRAAT</sequence>
<accession>A0A9W6NRD9</accession>
<reference evidence="2" key="2">
    <citation type="submission" date="2023-01" db="EMBL/GenBank/DDBJ databases">
        <authorList>
            <person name="Sun Q."/>
            <person name="Evtushenko L."/>
        </authorList>
    </citation>
    <scope>NUCLEOTIDE SEQUENCE</scope>
    <source>
        <strain evidence="2">VKM Ac-1321</strain>
    </source>
</reference>
<reference evidence="2" key="1">
    <citation type="journal article" date="2014" name="Int. J. Syst. Evol. Microbiol.">
        <title>Complete genome sequence of Corynebacterium casei LMG S-19264T (=DSM 44701T), isolated from a smear-ripened cheese.</title>
        <authorList>
            <consortium name="US DOE Joint Genome Institute (JGI-PGF)"/>
            <person name="Walter F."/>
            <person name="Albersmeier A."/>
            <person name="Kalinowski J."/>
            <person name="Ruckert C."/>
        </authorList>
    </citation>
    <scope>NUCLEOTIDE SEQUENCE</scope>
    <source>
        <strain evidence="2">VKM Ac-1321</strain>
    </source>
</reference>
<dbReference type="AlphaFoldDB" id="A0A9W6NRD9"/>
<dbReference type="Proteomes" id="UP001143480">
    <property type="component" value="Unassembled WGS sequence"/>
</dbReference>
<protein>
    <submittedName>
        <fullName evidence="2">Uncharacterized protein</fullName>
    </submittedName>
</protein>
<comment type="caution">
    <text evidence="2">The sequence shown here is derived from an EMBL/GenBank/DDBJ whole genome shotgun (WGS) entry which is preliminary data.</text>
</comment>
<evidence type="ECO:0000313" key="2">
    <source>
        <dbReference type="EMBL" id="GLL06479.1"/>
    </source>
</evidence>
<organism evidence="2 3">
    <name type="scientific">Dactylosporangium matsuzakiense</name>
    <dbReference type="NCBI Taxonomy" id="53360"/>
    <lineage>
        <taxon>Bacteria</taxon>
        <taxon>Bacillati</taxon>
        <taxon>Actinomycetota</taxon>
        <taxon>Actinomycetes</taxon>
        <taxon>Micromonosporales</taxon>
        <taxon>Micromonosporaceae</taxon>
        <taxon>Dactylosporangium</taxon>
    </lineage>
</organism>
<proteinExistence type="predicted"/>
<name>A0A9W6NRD9_9ACTN</name>
<evidence type="ECO:0000313" key="3">
    <source>
        <dbReference type="Proteomes" id="UP001143480"/>
    </source>
</evidence>
<evidence type="ECO:0000256" key="1">
    <source>
        <dbReference type="SAM" id="MobiDB-lite"/>
    </source>
</evidence>
<gene>
    <name evidence="2" type="ORF">GCM10017581_082290</name>
</gene>
<dbReference type="EMBL" id="BSFP01000073">
    <property type="protein sequence ID" value="GLL06479.1"/>
    <property type="molecule type" value="Genomic_DNA"/>
</dbReference>
<feature type="region of interest" description="Disordered" evidence="1">
    <location>
        <begin position="61"/>
        <end position="112"/>
    </location>
</feature>